<dbReference type="Proteomes" id="UP000321501">
    <property type="component" value="Chromosome"/>
</dbReference>
<dbReference type="InterPro" id="IPR036390">
    <property type="entry name" value="WH_DNA-bd_sf"/>
</dbReference>
<dbReference type="STRING" id="157687.HMPREF3180_00896"/>
<dbReference type="Pfam" id="PF01022">
    <property type="entry name" value="HTH_5"/>
    <property type="match status" value="1"/>
</dbReference>
<sequence length="124" mass="14626">MAKIMEEENENCEVKAIHKDIVEKVEKTMPKEEVVYDLSDFFKILGDTTRMKILSALFQEEMCVCDIAYLLKMTQSAISHQLRVLKQGRFVKYRKEGKVVYYSLEDDHIKHIVEQGMTHILEKR</sequence>
<evidence type="ECO:0000313" key="6">
    <source>
        <dbReference type="EMBL" id="KXB67757.1"/>
    </source>
</evidence>
<reference evidence="6" key="2">
    <citation type="submission" date="2016-01" db="EMBL/GenBank/DDBJ databases">
        <authorList>
            <person name="Oliw E.H."/>
        </authorList>
    </citation>
    <scope>NUCLEOTIDE SEQUENCE [LARGE SCALE GENOMIC DNA]</scope>
    <source>
        <strain evidence="6">KA00185</strain>
    </source>
</reference>
<dbReference type="InterPro" id="IPR011991">
    <property type="entry name" value="ArsR-like_HTH"/>
</dbReference>
<dbReference type="AlphaFoldDB" id="A0A134AJ62"/>
<dbReference type="SMART" id="SM00418">
    <property type="entry name" value="HTH_ARSR"/>
    <property type="match status" value="1"/>
</dbReference>
<keyword evidence="1" id="KW-0805">Transcription regulation</keyword>
<dbReference type="PANTHER" id="PTHR43132">
    <property type="entry name" value="ARSENICAL RESISTANCE OPERON REPRESSOR ARSR-RELATED"/>
    <property type="match status" value="1"/>
</dbReference>
<dbReference type="InterPro" id="IPR051011">
    <property type="entry name" value="Metal_resp_trans_reg"/>
</dbReference>
<reference evidence="7" key="1">
    <citation type="submission" date="2016-01" db="EMBL/GenBank/DDBJ databases">
        <authorList>
            <person name="Mitreva M."/>
            <person name="Pepin K.H."/>
            <person name="Mihindukulasuriya K.A."/>
            <person name="Fulton R."/>
            <person name="Fronick C."/>
            <person name="O'Laughlin M."/>
            <person name="Miner T."/>
            <person name="Herter B."/>
            <person name="Rosa B.A."/>
            <person name="Cordes M."/>
            <person name="Tomlinson C."/>
            <person name="Wollam A."/>
            <person name="Palsikar V.B."/>
            <person name="Mardis E.R."/>
            <person name="Wilson R.K."/>
        </authorList>
    </citation>
    <scope>NUCLEOTIDE SEQUENCE [LARGE SCALE GENOMIC DNA]</scope>
    <source>
        <strain evidence="7">KA00185</strain>
    </source>
</reference>
<gene>
    <name evidence="6" type="ORF">HMPREF3180_00896</name>
    <name evidence="5" type="ORF">JMUB3934_0026</name>
</gene>
<evidence type="ECO:0000256" key="3">
    <source>
        <dbReference type="ARBA" id="ARBA00023163"/>
    </source>
</evidence>
<evidence type="ECO:0000313" key="5">
    <source>
        <dbReference type="EMBL" id="BBM48757.1"/>
    </source>
</evidence>
<protein>
    <submittedName>
        <fullName evidence="6">Putative transcriptional repressor SmtB</fullName>
    </submittedName>
    <submittedName>
        <fullName evidence="5">Regulatory protein ArsR</fullName>
    </submittedName>
</protein>
<evidence type="ECO:0000313" key="7">
    <source>
        <dbReference type="Proteomes" id="UP000070483"/>
    </source>
</evidence>
<evidence type="ECO:0000259" key="4">
    <source>
        <dbReference type="PROSITE" id="PS50987"/>
    </source>
</evidence>
<dbReference type="InterPro" id="IPR036388">
    <property type="entry name" value="WH-like_DNA-bd_sf"/>
</dbReference>
<dbReference type="SUPFAM" id="SSF46785">
    <property type="entry name" value="Winged helix' DNA-binding domain"/>
    <property type="match status" value="1"/>
</dbReference>
<organism evidence="6 7">
    <name type="scientific">Leptotrichia wadei</name>
    <dbReference type="NCBI Taxonomy" id="157687"/>
    <lineage>
        <taxon>Bacteria</taxon>
        <taxon>Fusobacteriati</taxon>
        <taxon>Fusobacteriota</taxon>
        <taxon>Fusobacteriia</taxon>
        <taxon>Fusobacteriales</taxon>
        <taxon>Leptotrichiaceae</taxon>
        <taxon>Leptotrichia</taxon>
    </lineage>
</organism>
<feature type="domain" description="HTH arsR-type" evidence="4">
    <location>
        <begin position="30"/>
        <end position="124"/>
    </location>
</feature>
<dbReference type="Proteomes" id="UP000070483">
    <property type="component" value="Unassembled WGS sequence"/>
</dbReference>
<dbReference type="RefSeq" id="WP_021746547.1">
    <property type="nucleotide sequence ID" value="NZ_AP019835.1"/>
</dbReference>
<keyword evidence="3" id="KW-0804">Transcription</keyword>
<evidence type="ECO:0000256" key="2">
    <source>
        <dbReference type="ARBA" id="ARBA00023125"/>
    </source>
</evidence>
<dbReference type="GO" id="GO:0003677">
    <property type="term" value="F:DNA binding"/>
    <property type="evidence" value="ECO:0007669"/>
    <property type="project" value="UniProtKB-KW"/>
</dbReference>
<proteinExistence type="predicted"/>
<reference evidence="5 8" key="3">
    <citation type="submission" date="2019-07" db="EMBL/GenBank/DDBJ databases">
        <title>Complete Genome Sequence of Leptotrichia wadei Strain JMUB3934.</title>
        <authorList>
            <person name="Watanabe S."/>
            <person name="Cui L."/>
        </authorList>
    </citation>
    <scope>NUCLEOTIDE SEQUENCE [LARGE SCALE GENOMIC DNA]</scope>
    <source>
        <strain evidence="5 8">JMUB3934</strain>
    </source>
</reference>
<keyword evidence="7" id="KW-1185">Reference proteome</keyword>
<dbReference type="PATRIC" id="fig|157687.3.peg.894"/>
<dbReference type="InterPro" id="IPR001845">
    <property type="entry name" value="HTH_ArsR_DNA-bd_dom"/>
</dbReference>
<accession>A0A134AJ62</accession>
<dbReference type="PROSITE" id="PS50987">
    <property type="entry name" value="HTH_ARSR_2"/>
    <property type="match status" value="1"/>
</dbReference>
<dbReference type="EMBL" id="LSDD01000059">
    <property type="protein sequence ID" value="KXB67757.1"/>
    <property type="molecule type" value="Genomic_DNA"/>
</dbReference>
<name>A0A134AJ62_9FUSO</name>
<dbReference type="PRINTS" id="PR00778">
    <property type="entry name" value="HTHARSR"/>
</dbReference>
<dbReference type="EMBL" id="AP019835">
    <property type="protein sequence ID" value="BBM48757.1"/>
    <property type="molecule type" value="Genomic_DNA"/>
</dbReference>
<dbReference type="GO" id="GO:0003700">
    <property type="term" value="F:DNA-binding transcription factor activity"/>
    <property type="evidence" value="ECO:0007669"/>
    <property type="project" value="InterPro"/>
</dbReference>
<dbReference type="CDD" id="cd00090">
    <property type="entry name" value="HTH_ARSR"/>
    <property type="match status" value="1"/>
</dbReference>
<dbReference type="NCBIfam" id="NF033788">
    <property type="entry name" value="HTH_metalloreg"/>
    <property type="match status" value="1"/>
</dbReference>
<dbReference type="InterPro" id="IPR018334">
    <property type="entry name" value="ArsR_HTH"/>
</dbReference>
<dbReference type="Gene3D" id="1.10.10.10">
    <property type="entry name" value="Winged helix-like DNA-binding domain superfamily/Winged helix DNA-binding domain"/>
    <property type="match status" value="1"/>
</dbReference>
<evidence type="ECO:0000256" key="1">
    <source>
        <dbReference type="ARBA" id="ARBA00023015"/>
    </source>
</evidence>
<evidence type="ECO:0000313" key="8">
    <source>
        <dbReference type="Proteomes" id="UP000321501"/>
    </source>
</evidence>
<dbReference type="PANTHER" id="PTHR43132:SF6">
    <property type="entry name" value="HTH-TYPE TRANSCRIPTIONAL REPRESSOR CZRA"/>
    <property type="match status" value="1"/>
</dbReference>
<dbReference type="PROSITE" id="PS00846">
    <property type="entry name" value="HTH_ARSR_1"/>
    <property type="match status" value="1"/>
</dbReference>
<keyword evidence="2" id="KW-0238">DNA-binding</keyword>